<evidence type="ECO:0000256" key="1">
    <source>
        <dbReference type="ARBA" id="ARBA00010646"/>
    </source>
</evidence>
<organism evidence="6 7">
    <name type="scientific">Lancefieldella rimae</name>
    <dbReference type="NCBI Taxonomy" id="1383"/>
    <lineage>
        <taxon>Bacteria</taxon>
        <taxon>Bacillati</taxon>
        <taxon>Actinomycetota</taxon>
        <taxon>Coriobacteriia</taxon>
        <taxon>Coriobacteriales</taxon>
        <taxon>Atopobiaceae</taxon>
        <taxon>Lancefieldella</taxon>
    </lineage>
</organism>
<gene>
    <name evidence="6" type="ORF">HXK26_01560</name>
</gene>
<dbReference type="Gene3D" id="3.20.20.80">
    <property type="entry name" value="Glycosidases"/>
    <property type="match status" value="1"/>
</dbReference>
<dbReference type="SMART" id="SM00641">
    <property type="entry name" value="Glyco_25"/>
    <property type="match status" value="1"/>
</dbReference>
<dbReference type="PANTHER" id="PTHR34135:SF2">
    <property type="entry name" value="LYSOZYME"/>
    <property type="match status" value="1"/>
</dbReference>
<dbReference type="SUPFAM" id="SSF51445">
    <property type="entry name" value="(Trans)glycosidases"/>
    <property type="match status" value="1"/>
</dbReference>
<evidence type="ECO:0000313" key="6">
    <source>
        <dbReference type="EMBL" id="MBF4807373.1"/>
    </source>
</evidence>
<dbReference type="GO" id="GO:0016052">
    <property type="term" value="P:carbohydrate catabolic process"/>
    <property type="evidence" value="ECO:0007669"/>
    <property type="project" value="TreeGrafter"/>
</dbReference>
<keyword evidence="3" id="KW-0326">Glycosidase</keyword>
<dbReference type="PANTHER" id="PTHR34135">
    <property type="entry name" value="LYSOZYME"/>
    <property type="match status" value="1"/>
</dbReference>
<dbReference type="EMBL" id="JABZGW010000035">
    <property type="protein sequence ID" value="MBF4807373.1"/>
    <property type="molecule type" value="Genomic_DNA"/>
</dbReference>
<reference evidence="6" key="1">
    <citation type="submission" date="2020-04" db="EMBL/GenBank/DDBJ databases">
        <title>Deep metagenomics examines the oral microbiome during advanced dental caries in children, revealing novel taxa and co-occurrences with host molecules.</title>
        <authorList>
            <person name="Baker J.L."/>
            <person name="Morton J.T."/>
            <person name="Dinis M."/>
            <person name="Alvarez R."/>
            <person name="Tran N.C."/>
            <person name="Knight R."/>
            <person name="Edlund A."/>
        </authorList>
    </citation>
    <scope>NUCLEOTIDE SEQUENCE</scope>
    <source>
        <strain evidence="6">JCVI_38_bin.5</strain>
    </source>
</reference>
<dbReference type="InterPro" id="IPR018077">
    <property type="entry name" value="Glyco_hydro_fam25_subgr"/>
</dbReference>
<dbReference type="GO" id="GO:0016998">
    <property type="term" value="P:cell wall macromolecule catabolic process"/>
    <property type="evidence" value="ECO:0007669"/>
    <property type="project" value="InterPro"/>
</dbReference>
<feature type="region of interest" description="Disordered" evidence="4">
    <location>
        <begin position="1"/>
        <end position="24"/>
    </location>
</feature>
<comment type="caution">
    <text evidence="6">The sequence shown here is derived from an EMBL/GenBank/DDBJ whole genome shotgun (WGS) entry which is preliminary data.</text>
</comment>
<dbReference type="GO" id="GO:0003796">
    <property type="term" value="F:lysozyme activity"/>
    <property type="evidence" value="ECO:0007669"/>
    <property type="project" value="InterPro"/>
</dbReference>
<dbReference type="RefSeq" id="WP_314774882.1">
    <property type="nucleotide sequence ID" value="NZ_CAUTZM010000003.1"/>
</dbReference>
<accession>A0A930W057</accession>
<dbReference type="InterPro" id="IPR002053">
    <property type="entry name" value="Glyco_hydro_25"/>
</dbReference>
<evidence type="ECO:0000256" key="3">
    <source>
        <dbReference type="ARBA" id="ARBA00023295"/>
    </source>
</evidence>
<keyword evidence="2 6" id="KW-0378">Hydrolase</keyword>
<dbReference type="InterPro" id="IPR017853">
    <property type="entry name" value="GH"/>
</dbReference>
<keyword evidence="5" id="KW-0472">Membrane</keyword>
<name>A0A930W057_9ACTN</name>
<sequence>MPNSSRNKNKKPHKGDQNVRRTHRLQRLSAKGKTLGFGIFLICSIFVVALIGSCAYNLFLLSPFSSQQKVPSPYDWSNLKTDESGRLSYVQNGQTISRTGIDVSSHQQQINWSSVAQDGISFAYIRLGYRGSSEGTLHVDDFFTQNLSGAKNAGIDVGVYFFSQAITEEEAREEARFVLKQLDGASLDYPIAFDMEPSPEGGGRADALTREEATAIANAFCDEIQKNGYRTIIYGNSYDLSKYDLSALTGRIWLAQYDGKPDGSISFVMWQYTPKGTVAGISGSVDLNLDLSDVPKSASRS</sequence>
<dbReference type="Pfam" id="PF01183">
    <property type="entry name" value="Glyco_hydro_25"/>
    <property type="match status" value="1"/>
</dbReference>
<proteinExistence type="inferred from homology"/>
<comment type="similarity">
    <text evidence="1">Belongs to the glycosyl hydrolase 25 family.</text>
</comment>
<protein>
    <submittedName>
        <fullName evidence="6">Glycoside hydrolase</fullName>
    </submittedName>
</protein>
<evidence type="ECO:0000313" key="7">
    <source>
        <dbReference type="Proteomes" id="UP000698335"/>
    </source>
</evidence>
<dbReference type="AlphaFoldDB" id="A0A930W057"/>
<evidence type="ECO:0000256" key="5">
    <source>
        <dbReference type="SAM" id="Phobius"/>
    </source>
</evidence>
<feature type="transmembrane region" description="Helical" evidence="5">
    <location>
        <begin position="34"/>
        <end position="59"/>
    </location>
</feature>
<dbReference type="Proteomes" id="UP000698335">
    <property type="component" value="Unassembled WGS sequence"/>
</dbReference>
<evidence type="ECO:0000256" key="2">
    <source>
        <dbReference type="ARBA" id="ARBA00022801"/>
    </source>
</evidence>
<keyword evidence="5" id="KW-1133">Transmembrane helix</keyword>
<dbReference type="GO" id="GO:0009253">
    <property type="term" value="P:peptidoglycan catabolic process"/>
    <property type="evidence" value="ECO:0007669"/>
    <property type="project" value="InterPro"/>
</dbReference>
<evidence type="ECO:0000256" key="4">
    <source>
        <dbReference type="SAM" id="MobiDB-lite"/>
    </source>
</evidence>
<keyword evidence="5" id="KW-0812">Transmembrane</keyword>
<dbReference type="PROSITE" id="PS51904">
    <property type="entry name" value="GLYCOSYL_HYDROL_F25_2"/>
    <property type="match status" value="1"/>
</dbReference>
<dbReference type="CDD" id="cd06414">
    <property type="entry name" value="GH25_LytC-like"/>
    <property type="match status" value="1"/>
</dbReference>